<protein>
    <submittedName>
        <fullName evidence="13">Zinc finger, RAN-binding domain containing 3</fullName>
    </submittedName>
</protein>
<sequence>MIADEVSTHNAGSGNLFPPPKKEPESLLHAFQINLSALCCTPTCLIGFDTRIILRPYYSWASHQLSRHMQFATESMGLGKTVQAIAVAYAFRQEWPLLVVVPSSLKYPWIEELERWIPELQPGDISLVENKSHTMGIGSSKVTVLGYGLLTTDARPLVEALSRQRFAVVVVDESHYLKSRNAARTKILVPLIQSAKRAILLTGTPALGRPEELFMQIDALYPKRFGTWTDYAKKYCNAHYRYFGPHRQWDCRGASNLEELHQRLSQIMIRRLKADVLSQLPPKIRQRIPFDLPKEALASFGEWERLMKSLGSGVATTDNPFTEVMGLVTQMYKQTAIAKAGAVKDYIKMMLEAEQLKFLVFAHHLTMLQACTEAVIEAKAGYIRIDGSVPSSERIQLVHKFQSEPETRVAILSIQAAGQGLTFTAASHVVFAELYWNPGHIKQAEDRAHRIGQTSSVNVHYLIAKGTFDTVMWSMLNRKEKVTGSTLNGRKEYLKADEGDKDKWEFLNFANAWTPSEMLLPLEGSAGNAKTDVFFTHFEKEKQHDIRSFFSPQAAGIRVYLENSEEGNEESCSQTAKTPDRDFSPQLKRLRTPQPNRSSTSRLGGKRRSSAGGISAVSLMSQPSESDPASVWDCGACTYSNSSLLPYCEMCECPRSTSAVSSGKSKEQIISNYPIPPSSHQSHPQPPVCFCLQFCASQYTDRIYLYSKDGAPLNLSFIPLDIKLTNWDDLPEAFSRRRENRIQVLRFAVEWSGLPAMKQKLLRRSGLLFHSPTLGLQQLSAAQRPHSSTKRYLGRDDVAEASLSKAQEEGGSVRLVTKENFFTKRRSASSQDTQSCRTSDAQPSTESSYLQAVDSQGVPLCLSCQQPCSTTGGEWDTRFCSHRCQDEFQLRSSQTYMRSQVLEAERGICQHCGLHAHDLFIKVRDAPPSQRKEILENTWLTQLPVKQLNEMIRAPVEGDFWQVDHIRPVYSGGGQCSLDNLQTLCTVCHKARTAQQAKERSQRRKSAAASKVSSDISRFFTRKENN</sequence>
<dbReference type="PANTHER" id="PTHR45766">
    <property type="entry name" value="DNA ANNEALING HELICASE AND ENDONUCLEASE ZRANB3 FAMILY MEMBER"/>
    <property type="match status" value="1"/>
</dbReference>
<dbReference type="AlphaFoldDB" id="I3K1Z1"/>
<dbReference type="FunFam" id="3.40.50.10810:FF:000024">
    <property type="entry name" value="DNA annealing helicase and endonuclease ZRANB3"/>
    <property type="match status" value="1"/>
</dbReference>
<dbReference type="InterPro" id="IPR014001">
    <property type="entry name" value="Helicase_ATP-bd"/>
</dbReference>
<reference evidence="13" key="3">
    <citation type="submission" date="2025-09" db="UniProtKB">
        <authorList>
            <consortium name="Ensembl"/>
        </authorList>
    </citation>
    <scope>IDENTIFICATION</scope>
</reference>
<feature type="domain" description="Helicase ATP-binding" evidence="11">
    <location>
        <begin position="61"/>
        <end position="223"/>
    </location>
</feature>
<dbReference type="Ensembl" id="ENSONIT00000015149.2">
    <property type="protein sequence ID" value="ENSONIP00000015136.2"/>
    <property type="gene ID" value="ENSONIG00000012025.2"/>
</dbReference>
<evidence type="ECO:0000256" key="8">
    <source>
        <dbReference type="PROSITE-ProRule" id="PRU00322"/>
    </source>
</evidence>
<evidence type="ECO:0000313" key="14">
    <source>
        <dbReference type="Proteomes" id="UP000005207"/>
    </source>
</evidence>
<dbReference type="PROSITE" id="PS51194">
    <property type="entry name" value="HELICASE_CTER"/>
    <property type="match status" value="1"/>
</dbReference>
<evidence type="ECO:0000256" key="9">
    <source>
        <dbReference type="SAM" id="MobiDB-lite"/>
    </source>
</evidence>
<dbReference type="InterPro" id="IPR001876">
    <property type="entry name" value="Znf_RanBP2"/>
</dbReference>
<feature type="compositionally biased region" description="Polar residues" evidence="9">
    <location>
        <begin position="828"/>
        <end position="849"/>
    </location>
</feature>
<dbReference type="GO" id="GO:0043596">
    <property type="term" value="C:nuclear replication fork"/>
    <property type="evidence" value="ECO:0007669"/>
    <property type="project" value="TreeGrafter"/>
</dbReference>
<dbReference type="CDD" id="cd18010">
    <property type="entry name" value="DEXHc_HARP_SMARCAL1"/>
    <property type="match status" value="1"/>
</dbReference>
<dbReference type="Gene3D" id="3.40.50.300">
    <property type="entry name" value="P-loop containing nucleotide triphosphate hydrolases"/>
    <property type="match status" value="1"/>
</dbReference>
<accession>I3K1Z1</accession>
<evidence type="ECO:0000256" key="3">
    <source>
        <dbReference type="ARBA" id="ARBA00022771"/>
    </source>
</evidence>
<evidence type="ECO:0000259" key="12">
    <source>
        <dbReference type="PROSITE" id="PS51194"/>
    </source>
</evidence>
<keyword evidence="4" id="KW-0378">Hydrolase</keyword>
<dbReference type="GO" id="GO:0003676">
    <property type="term" value="F:nucleic acid binding"/>
    <property type="evidence" value="ECO:0007669"/>
    <property type="project" value="InterPro"/>
</dbReference>
<proteinExistence type="predicted"/>
<dbReference type="SUPFAM" id="SSF90209">
    <property type="entry name" value="Ran binding protein zinc finger-like"/>
    <property type="match status" value="1"/>
</dbReference>
<dbReference type="InterPro" id="IPR003615">
    <property type="entry name" value="HNH_nuc"/>
</dbReference>
<keyword evidence="1" id="KW-0479">Metal-binding</keyword>
<feature type="region of interest" description="Disordered" evidence="9">
    <location>
        <begin position="825"/>
        <end position="849"/>
    </location>
</feature>
<keyword evidence="6" id="KW-0862">Zinc</keyword>
<dbReference type="InterPro" id="IPR000330">
    <property type="entry name" value="SNF2_N"/>
</dbReference>
<dbReference type="PANTHER" id="PTHR45766:SF3">
    <property type="entry name" value="DNA ANNEALING HELICASE AND ENDONUCLEASE ZRANB3"/>
    <property type="match status" value="1"/>
</dbReference>
<dbReference type="CDD" id="cd18793">
    <property type="entry name" value="SF2_C_SNF"/>
    <property type="match status" value="1"/>
</dbReference>
<feature type="region of interest" description="Disordered" evidence="9">
    <location>
        <begin position="996"/>
        <end position="1026"/>
    </location>
</feature>
<dbReference type="Proteomes" id="UP000005207">
    <property type="component" value="Linkage group LG23"/>
</dbReference>
<dbReference type="InterPro" id="IPR001650">
    <property type="entry name" value="Helicase_C-like"/>
</dbReference>
<reference evidence="14" key="1">
    <citation type="submission" date="2012-01" db="EMBL/GenBank/DDBJ databases">
        <title>The Genome Sequence of Oreochromis niloticus (Nile Tilapia).</title>
        <authorList>
            <consortium name="Broad Institute Genome Assembly Team"/>
            <consortium name="Broad Institute Sequencing Platform"/>
            <person name="Di Palma F."/>
            <person name="Johnson J."/>
            <person name="Lander E.S."/>
            <person name="Lindblad-Toh K."/>
        </authorList>
    </citation>
    <scope>NUCLEOTIDE SEQUENCE [LARGE SCALE GENOMIC DNA]</scope>
</reference>
<dbReference type="PROSITE" id="PS01358">
    <property type="entry name" value="ZF_RANBP2_1"/>
    <property type="match status" value="1"/>
</dbReference>
<feature type="domain" description="RanBP2-type" evidence="10">
    <location>
        <begin position="628"/>
        <end position="657"/>
    </location>
</feature>
<dbReference type="Pfam" id="PF01844">
    <property type="entry name" value="HNH"/>
    <property type="match status" value="1"/>
</dbReference>
<dbReference type="SUPFAM" id="SSF52540">
    <property type="entry name" value="P-loop containing nucleoside triphosphate hydrolases"/>
    <property type="match status" value="2"/>
</dbReference>
<keyword evidence="14" id="KW-1185">Reference proteome</keyword>
<dbReference type="GeneTree" id="ENSGT00940000158559"/>
<keyword evidence="5" id="KW-0347">Helicase</keyword>
<dbReference type="HOGENOM" id="CLU_000315_33_4_1"/>
<dbReference type="GO" id="GO:0016787">
    <property type="term" value="F:hydrolase activity"/>
    <property type="evidence" value="ECO:0007669"/>
    <property type="project" value="UniProtKB-KW"/>
</dbReference>
<dbReference type="SMART" id="SM00490">
    <property type="entry name" value="HELICc"/>
    <property type="match status" value="1"/>
</dbReference>
<dbReference type="Pfam" id="PF00176">
    <property type="entry name" value="SNF2-rel_dom"/>
    <property type="match status" value="1"/>
</dbReference>
<evidence type="ECO:0000256" key="1">
    <source>
        <dbReference type="ARBA" id="ARBA00022723"/>
    </source>
</evidence>
<name>I3K1Z1_ORENI</name>
<dbReference type="SMART" id="SM00507">
    <property type="entry name" value="HNHc"/>
    <property type="match status" value="1"/>
</dbReference>
<evidence type="ECO:0000256" key="4">
    <source>
        <dbReference type="ARBA" id="ARBA00022801"/>
    </source>
</evidence>
<keyword evidence="7" id="KW-0067">ATP-binding</keyword>
<dbReference type="GO" id="GO:0006281">
    <property type="term" value="P:DNA repair"/>
    <property type="evidence" value="ECO:0007669"/>
    <property type="project" value="TreeGrafter"/>
</dbReference>
<dbReference type="PROSITE" id="PS50199">
    <property type="entry name" value="ZF_RANBP2_2"/>
    <property type="match status" value="1"/>
</dbReference>
<dbReference type="InterPro" id="IPR038718">
    <property type="entry name" value="SNF2-like_sf"/>
</dbReference>
<evidence type="ECO:0000259" key="11">
    <source>
        <dbReference type="PROSITE" id="PS51192"/>
    </source>
</evidence>
<dbReference type="GO" id="GO:0005524">
    <property type="term" value="F:ATP binding"/>
    <property type="evidence" value="ECO:0007669"/>
    <property type="project" value="UniProtKB-KW"/>
</dbReference>
<dbReference type="Gene3D" id="2.30.30.380">
    <property type="entry name" value="Zn-finger domain of Sec23/24"/>
    <property type="match status" value="1"/>
</dbReference>
<keyword evidence="2" id="KW-0547">Nucleotide-binding</keyword>
<evidence type="ECO:0000256" key="7">
    <source>
        <dbReference type="ARBA" id="ARBA00022840"/>
    </source>
</evidence>
<organism evidence="13 14">
    <name type="scientific">Oreochromis niloticus</name>
    <name type="common">Nile tilapia</name>
    <name type="synonym">Tilapia nilotica</name>
    <dbReference type="NCBI Taxonomy" id="8128"/>
    <lineage>
        <taxon>Eukaryota</taxon>
        <taxon>Metazoa</taxon>
        <taxon>Chordata</taxon>
        <taxon>Craniata</taxon>
        <taxon>Vertebrata</taxon>
        <taxon>Euteleostomi</taxon>
        <taxon>Actinopterygii</taxon>
        <taxon>Neopterygii</taxon>
        <taxon>Teleostei</taxon>
        <taxon>Neoteleostei</taxon>
        <taxon>Acanthomorphata</taxon>
        <taxon>Ovalentaria</taxon>
        <taxon>Cichlomorphae</taxon>
        <taxon>Cichliformes</taxon>
        <taxon>Cichlidae</taxon>
        <taxon>African cichlids</taxon>
        <taxon>Pseudocrenilabrinae</taxon>
        <taxon>Oreochromini</taxon>
        <taxon>Oreochromis</taxon>
    </lineage>
</organism>
<dbReference type="Pfam" id="PF00271">
    <property type="entry name" value="Helicase_C"/>
    <property type="match status" value="1"/>
</dbReference>
<feature type="domain" description="Helicase C-terminal" evidence="12">
    <location>
        <begin position="342"/>
        <end position="498"/>
    </location>
</feature>
<dbReference type="SMART" id="SM00487">
    <property type="entry name" value="DEXDc"/>
    <property type="match status" value="1"/>
</dbReference>
<dbReference type="InterPro" id="IPR027417">
    <property type="entry name" value="P-loop_NTPase"/>
</dbReference>
<evidence type="ECO:0000256" key="5">
    <source>
        <dbReference type="ARBA" id="ARBA00022806"/>
    </source>
</evidence>
<dbReference type="FunFam" id="3.40.50.300:FF:000788">
    <property type="entry name" value="DNA annealing helicase and endonuclease ZRANB3"/>
    <property type="match status" value="1"/>
</dbReference>
<dbReference type="GO" id="GO:0004386">
    <property type="term" value="F:helicase activity"/>
    <property type="evidence" value="ECO:0007669"/>
    <property type="project" value="UniProtKB-KW"/>
</dbReference>
<dbReference type="InterPro" id="IPR049730">
    <property type="entry name" value="SNF2/RAD54-like_C"/>
</dbReference>
<keyword evidence="3 8" id="KW-0863">Zinc-finger</keyword>
<evidence type="ECO:0000259" key="10">
    <source>
        <dbReference type="PROSITE" id="PS50199"/>
    </source>
</evidence>
<dbReference type="GO" id="GO:0004520">
    <property type="term" value="F:DNA endonuclease activity"/>
    <property type="evidence" value="ECO:0007669"/>
    <property type="project" value="TreeGrafter"/>
</dbReference>
<dbReference type="InterPro" id="IPR002711">
    <property type="entry name" value="HNH"/>
</dbReference>
<dbReference type="CDD" id="cd00085">
    <property type="entry name" value="HNHc"/>
    <property type="match status" value="1"/>
</dbReference>
<dbReference type="PROSITE" id="PS51192">
    <property type="entry name" value="HELICASE_ATP_BIND_1"/>
    <property type="match status" value="1"/>
</dbReference>
<dbReference type="GO" id="GO:0008270">
    <property type="term" value="F:zinc ion binding"/>
    <property type="evidence" value="ECO:0007669"/>
    <property type="project" value="UniProtKB-KW"/>
</dbReference>
<dbReference type="Gene3D" id="3.40.50.10810">
    <property type="entry name" value="Tandem AAA-ATPase domain"/>
    <property type="match status" value="1"/>
</dbReference>
<feature type="region of interest" description="Disordered" evidence="9">
    <location>
        <begin position="566"/>
        <end position="612"/>
    </location>
</feature>
<reference evidence="13" key="2">
    <citation type="submission" date="2025-08" db="UniProtKB">
        <authorList>
            <consortium name="Ensembl"/>
        </authorList>
    </citation>
    <scope>IDENTIFICATION</scope>
</reference>
<evidence type="ECO:0000256" key="6">
    <source>
        <dbReference type="ARBA" id="ARBA00022833"/>
    </source>
</evidence>
<gene>
    <name evidence="13" type="primary">zranb3</name>
</gene>
<evidence type="ECO:0000313" key="13">
    <source>
        <dbReference type="Ensembl" id="ENSONIP00000015136.2"/>
    </source>
</evidence>
<dbReference type="InterPro" id="IPR036443">
    <property type="entry name" value="Znf_RanBP2_sf"/>
</dbReference>
<dbReference type="GO" id="GO:0031297">
    <property type="term" value="P:replication fork processing"/>
    <property type="evidence" value="ECO:0007669"/>
    <property type="project" value="TreeGrafter"/>
</dbReference>
<feature type="compositionally biased region" description="Polar residues" evidence="9">
    <location>
        <begin position="593"/>
        <end position="602"/>
    </location>
</feature>
<evidence type="ECO:0000256" key="2">
    <source>
        <dbReference type="ARBA" id="ARBA00022741"/>
    </source>
</evidence>
<dbReference type="Gene3D" id="1.10.30.50">
    <property type="match status" value="1"/>
</dbReference>